<dbReference type="Pfam" id="PF03999">
    <property type="entry name" value="MAP65_ASE1"/>
    <property type="match status" value="1"/>
</dbReference>
<keyword evidence="4" id="KW-1185">Reference proteome</keyword>
<evidence type="ECO:0000256" key="1">
    <source>
        <dbReference type="ARBA" id="ARBA00006187"/>
    </source>
</evidence>
<dbReference type="GO" id="GO:0005874">
    <property type="term" value="C:microtubule"/>
    <property type="evidence" value="ECO:0007669"/>
    <property type="project" value="UniProtKB-KW"/>
</dbReference>
<keyword evidence="2" id="KW-0493">Microtubule</keyword>
<accession>A0A804R633</accession>
<dbReference type="PANTHER" id="PTHR19321:SF7">
    <property type="entry name" value="65-KDA MICROTUBULE-ASSOCIATED PROTEIN 3"/>
    <property type="match status" value="1"/>
</dbReference>
<evidence type="ECO:0000313" key="3">
    <source>
        <dbReference type="EnsemblPlants" id="Zm00001eb389170_P001"/>
    </source>
</evidence>
<sequence>TELEEHRRRAHLIGEEGYAAEFSDEAIEAGAVDPTLVLVQIEAHIATVKEEAFSRKDILEKVERWLNACEEDAWLEDYNKDDNRYNAGRGAHLTLKRAEKARILVNKILGNICLSDFY</sequence>
<evidence type="ECO:0000313" key="4">
    <source>
        <dbReference type="Proteomes" id="UP000007305"/>
    </source>
</evidence>
<proteinExistence type="inferred from homology"/>
<protein>
    <submittedName>
        <fullName evidence="3">Uncharacterized protein</fullName>
    </submittedName>
</protein>
<dbReference type="Gramene" id="Zm00001eb389170_T001">
    <property type="protein sequence ID" value="Zm00001eb389170_P001"/>
    <property type="gene ID" value="Zm00001eb389170"/>
</dbReference>
<dbReference type="GO" id="GO:0000226">
    <property type="term" value="P:microtubule cytoskeleton organization"/>
    <property type="evidence" value="ECO:0007669"/>
    <property type="project" value="InterPro"/>
</dbReference>
<dbReference type="EnsemblPlants" id="Zm00001eb389170_T001">
    <property type="protein sequence ID" value="Zm00001eb389170_P001"/>
    <property type="gene ID" value="Zm00001eb389170"/>
</dbReference>
<reference evidence="3" key="3">
    <citation type="submission" date="2021-05" db="UniProtKB">
        <authorList>
            <consortium name="EnsemblPlants"/>
        </authorList>
    </citation>
    <scope>IDENTIFICATION</scope>
    <source>
        <strain evidence="3">cv. B73</strain>
    </source>
</reference>
<dbReference type="AlphaFoldDB" id="A0A804R633"/>
<dbReference type="InterPro" id="IPR007145">
    <property type="entry name" value="MAP65_Ase1_PRC1"/>
</dbReference>
<reference evidence="3" key="2">
    <citation type="submission" date="2019-07" db="EMBL/GenBank/DDBJ databases">
        <authorList>
            <person name="Seetharam A."/>
            <person name="Woodhouse M."/>
            <person name="Cannon E."/>
        </authorList>
    </citation>
    <scope>NUCLEOTIDE SEQUENCE [LARGE SCALE GENOMIC DNA]</scope>
    <source>
        <strain evidence="3">cv. B73</strain>
    </source>
</reference>
<dbReference type="PANTHER" id="PTHR19321">
    <property type="entry name" value="PROTEIN REGULATOR OF CYTOKINESIS 1 PRC1-RELATED"/>
    <property type="match status" value="1"/>
</dbReference>
<organism evidence="3 4">
    <name type="scientific">Zea mays</name>
    <name type="common">Maize</name>
    <dbReference type="NCBI Taxonomy" id="4577"/>
    <lineage>
        <taxon>Eukaryota</taxon>
        <taxon>Viridiplantae</taxon>
        <taxon>Streptophyta</taxon>
        <taxon>Embryophyta</taxon>
        <taxon>Tracheophyta</taxon>
        <taxon>Spermatophyta</taxon>
        <taxon>Magnoliopsida</taxon>
        <taxon>Liliopsida</taxon>
        <taxon>Poales</taxon>
        <taxon>Poaceae</taxon>
        <taxon>PACMAD clade</taxon>
        <taxon>Panicoideae</taxon>
        <taxon>Andropogonodae</taxon>
        <taxon>Andropogoneae</taxon>
        <taxon>Tripsacinae</taxon>
        <taxon>Zea</taxon>
    </lineage>
</organism>
<comment type="similarity">
    <text evidence="1">Belongs to the MAP65/ASE1 family.</text>
</comment>
<dbReference type="GO" id="GO:0008017">
    <property type="term" value="F:microtubule binding"/>
    <property type="evidence" value="ECO:0007669"/>
    <property type="project" value="InterPro"/>
</dbReference>
<dbReference type="InParanoid" id="A0A804R633"/>
<dbReference type="Proteomes" id="UP000007305">
    <property type="component" value="Chromosome 9"/>
</dbReference>
<evidence type="ECO:0000256" key="2">
    <source>
        <dbReference type="ARBA" id="ARBA00022701"/>
    </source>
</evidence>
<reference evidence="4" key="1">
    <citation type="journal article" date="2009" name="Science">
        <title>The B73 maize genome: complexity, diversity, and dynamics.</title>
        <authorList>
            <person name="Schnable P.S."/>
            <person name="Ware D."/>
            <person name="Fulton R.S."/>
            <person name="Stein J.C."/>
            <person name="Wei F."/>
            <person name="Pasternak S."/>
            <person name="Liang C."/>
            <person name="Zhang J."/>
            <person name="Fulton L."/>
            <person name="Graves T.A."/>
            <person name="Minx P."/>
            <person name="Reily A.D."/>
            <person name="Courtney L."/>
            <person name="Kruchowski S.S."/>
            <person name="Tomlinson C."/>
            <person name="Strong C."/>
            <person name="Delehaunty K."/>
            <person name="Fronick C."/>
            <person name="Courtney B."/>
            <person name="Rock S.M."/>
            <person name="Belter E."/>
            <person name="Du F."/>
            <person name="Kim K."/>
            <person name="Abbott R.M."/>
            <person name="Cotton M."/>
            <person name="Levy A."/>
            <person name="Marchetto P."/>
            <person name="Ochoa K."/>
            <person name="Jackson S.M."/>
            <person name="Gillam B."/>
            <person name="Chen W."/>
            <person name="Yan L."/>
            <person name="Higginbotham J."/>
            <person name="Cardenas M."/>
            <person name="Waligorski J."/>
            <person name="Applebaum E."/>
            <person name="Phelps L."/>
            <person name="Falcone J."/>
            <person name="Kanchi K."/>
            <person name="Thane T."/>
            <person name="Scimone A."/>
            <person name="Thane N."/>
            <person name="Henke J."/>
            <person name="Wang T."/>
            <person name="Ruppert J."/>
            <person name="Shah N."/>
            <person name="Rotter K."/>
            <person name="Hodges J."/>
            <person name="Ingenthron E."/>
            <person name="Cordes M."/>
            <person name="Kohlberg S."/>
            <person name="Sgro J."/>
            <person name="Delgado B."/>
            <person name="Mead K."/>
            <person name="Chinwalla A."/>
            <person name="Leonard S."/>
            <person name="Crouse K."/>
            <person name="Collura K."/>
            <person name="Kudrna D."/>
            <person name="Currie J."/>
            <person name="He R."/>
            <person name="Angelova A."/>
            <person name="Rajasekar S."/>
            <person name="Mueller T."/>
            <person name="Lomeli R."/>
            <person name="Scara G."/>
            <person name="Ko A."/>
            <person name="Delaney K."/>
            <person name="Wissotski M."/>
            <person name="Lopez G."/>
            <person name="Campos D."/>
            <person name="Braidotti M."/>
            <person name="Ashley E."/>
            <person name="Golser W."/>
            <person name="Kim H."/>
            <person name="Lee S."/>
            <person name="Lin J."/>
            <person name="Dujmic Z."/>
            <person name="Kim W."/>
            <person name="Talag J."/>
            <person name="Zuccolo A."/>
            <person name="Fan C."/>
            <person name="Sebastian A."/>
            <person name="Kramer M."/>
            <person name="Spiegel L."/>
            <person name="Nascimento L."/>
            <person name="Zutavern T."/>
            <person name="Miller B."/>
            <person name="Ambroise C."/>
            <person name="Muller S."/>
            <person name="Spooner W."/>
            <person name="Narechania A."/>
            <person name="Ren L."/>
            <person name="Wei S."/>
            <person name="Kumari S."/>
            <person name="Faga B."/>
            <person name="Levy M.J."/>
            <person name="McMahan L."/>
            <person name="Van Buren P."/>
            <person name="Vaughn M.W."/>
            <person name="Ying K."/>
            <person name="Yeh C.-T."/>
            <person name="Emrich S.J."/>
            <person name="Jia Y."/>
            <person name="Kalyanaraman A."/>
            <person name="Hsia A.-P."/>
            <person name="Barbazuk W.B."/>
            <person name="Baucom R.S."/>
            <person name="Brutnell T.P."/>
            <person name="Carpita N.C."/>
            <person name="Chaparro C."/>
            <person name="Chia J.-M."/>
            <person name="Deragon J.-M."/>
            <person name="Estill J.C."/>
            <person name="Fu Y."/>
            <person name="Jeddeloh J.A."/>
            <person name="Han Y."/>
            <person name="Lee H."/>
            <person name="Li P."/>
            <person name="Lisch D.R."/>
            <person name="Liu S."/>
            <person name="Liu Z."/>
            <person name="Nagel D.H."/>
            <person name="McCann M.C."/>
            <person name="SanMiguel P."/>
            <person name="Myers A.M."/>
            <person name="Nettleton D."/>
            <person name="Nguyen J."/>
            <person name="Penning B.W."/>
            <person name="Ponnala L."/>
            <person name="Schneider K.L."/>
            <person name="Schwartz D.C."/>
            <person name="Sharma A."/>
            <person name="Soderlund C."/>
            <person name="Springer N.M."/>
            <person name="Sun Q."/>
            <person name="Wang H."/>
            <person name="Waterman M."/>
            <person name="Westerman R."/>
            <person name="Wolfgruber T.K."/>
            <person name="Yang L."/>
            <person name="Yu Y."/>
            <person name="Zhang L."/>
            <person name="Zhou S."/>
            <person name="Zhu Q."/>
            <person name="Bennetzen J.L."/>
            <person name="Dawe R.K."/>
            <person name="Jiang J."/>
            <person name="Jiang N."/>
            <person name="Presting G.G."/>
            <person name="Wessler S.R."/>
            <person name="Aluru S."/>
            <person name="Martienssen R.A."/>
            <person name="Clifton S.W."/>
            <person name="McCombie W.R."/>
            <person name="Wing R.A."/>
            <person name="Wilson R.K."/>
        </authorList>
    </citation>
    <scope>NUCLEOTIDE SEQUENCE [LARGE SCALE GENOMIC DNA]</scope>
    <source>
        <strain evidence="4">cv. B73</strain>
    </source>
</reference>
<name>A0A804R633_MAIZE</name>
<dbReference type="Gene3D" id="1.20.58.1520">
    <property type="match status" value="1"/>
</dbReference>